<dbReference type="Pfam" id="PF13414">
    <property type="entry name" value="TPR_11"/>
    <property type="match status" value="1"/>
</dbReference>
<dbReference type="EMBL" id="CAJNBJ010000003">
    <property type="protein sequence ID" value="CAE6736612.1"/>
    <property type="molecule type" value="Genomic_DNA"/>
</dbReference>
<dbReference type="InterPro" id="IPR039568">
    <property type="entry name" value="Peptidase_MA-like_dom"/>
</dbReference>
<evidence type="ECO:0000256" key="1">
    <source>
        <dbReference type="PROSITE-ProRule" id="PRU00339"/>
    </source>
</evidence>
<feature type="repeat" description="TPR" evidence="1">
    <location>
        <begin position="123"/>
        <end position="156"/>
    </location>
</feature>
<keyword evidence="5" id="KW-1185">Reference proteome</keyword>
<dbReference type="Proteomes" id="UP000675880">
    <property type="component" value="Unassembled WGS sequence"/>
</dbReference>
<name>A0ABM8R722_9BACT</name>
<keyword evidence="2" id="KW-0472">Membrane</keyword>
<keyword evidence="1" id="KW-0802">TPR repeat</keyword>
<feature type="transmembrane region" description="Helical" evidence="2">
    <location>
        <begin position="9"/>
        <end position="27"/>
    </location>
</feature>
<sequence>MYRRNIKHILGPMAVLIAIFIFYQTWLKPRYFHDTPAPPAQIVAEEGATAPTAPVAPPPSAPLGELKRSRTIDPVSIPVPRHSELLGAIHEELEKHNISAAEVKLAELPASILTESATKRHIAILWNNLGILQEKTGGTEVSVKAFKKAVALDPQNPVAHLNLAHAYWGLRDPALTEEFLQKVVTLTPDEPFPHVALADLLQEKDRLTEAGKHLAQAKDRLKKDPGLQSYVKAVTAKVHRTEKVEGKFSSHSSVHFTVKYDGAEDPETWTVVLDILEEAYREIGQRLHFFPSRPIMVVLLAKSQFQGATGSPIWADGLFDPVLGRIQIPTQGAATDRTWLTRVLRHEFVHALIHEELGATAGSIPTWLNEGLAMQLAGDSWHEITSVPQGEQSLIPLATLEGSWEDLPTDKVNVAYHVANGATHYLIERFGMHKVHEILVHLKARQTIAAAMQDRLLLSYERFQQQWAESLGATVSPAKS</sequence>
<organism evidence="4 5">
    <name type="scientific">Nitrospira defluvii</name>
    <dbReference type="NCBI Taxonomy" id="330214"/>
    <lineage>
        <taxon>Bacteria</taxon>
        <taxon>Pseudomonadati</taxon>
        <taxon>Nitrospirota</taxon>
        <taxon>Nitrospiria</taxon>
        <taxon>Nitrospirales</taxon>
        <taxon>Nitrospiraceae</taxon>
        <taxon>Nitrospira</taxon>
    </lineage>
</organism>
<gene>
    <name evidence="4" type="ORF">NSPZN2_110034</name>
</gene>
<evidence type="ECO:0000256" key="2">
    <source>
        <dbReference type="SAM" id="Phobius"/>
    </source>
</evidence>
<dbReference type="Gene3D" id="1.25.40.10">
    <property type="entry name" value="Tetratricopeptide repeat domain"/>
    <property type="match status" value="1"/>
</dbReference>
<evidence type="ECO:0000313" key="5">
    <source>
        <dbReference type="Proteomes" id="UP000675880"/>
    </source>
</evidence>
<comment type="caution">
    <text evidence="4">The sequence shown here is derived from an EMBL/GenBank/DDBJ whole genome shotgun (WGS) entry which is preliminary data.</text>
</comment>
<dbReference type="Pfam" id="PF13485">
    <property type="entry name" value="Peptidase_MA_2"/>
    <property type="match status" value="1"/>
</dbReference>
<dbReference type="PROSITE" id="PS50005">
    <property type="entry name" value="TPR"/>
    <property type="match status" value="1"/>
</dbReference>
<keyword evidence="2" id="KW-1133">Transmembrane helix</keyword>
<feature type="domain" description="Peptidase MA-like" evidence="3">
    <location>
        <begin position="304"/>
        <end position="470"/>
    </location>
</feature>
<dbReference type="SMART" id="SM00028">
    <property type="entry name" value="TPR"/>
    <property type="match status" value="2"/>
</dbReference>
<dbReference type="RefSeq" id="WP_213041868.1">
    <property type="nucleotide sequence ID" value="NZ_CAJNBJ010000003.1"/>
</dbReference>
<accession>A0ABM8R722</accession>
<evidence type="ECO:0000313" key="4">
    <source>
        <dbReference type="EMBL" id="CAE6736612.1"/>
    </source>
</evidence>
<reference evidence="4 5" key="1">
    <citation type="submission" date="2021-02" db="EMBL/GenBank/DDBJ databases">
        <authorList>
            <person name="Han P."/>
        </authorList>
    </citation>
    <scope>NUCLEOTIDE SEQUENCE [LARGE SCALE GENOMIC DNA]</scope>
    <source>
        <strain evidence="4">Candidatus Nitrospira sp. ZN2</strain>
    </source>
</reference>
<evidence type="ECO:0000259" key="3">
    <source>
        <dbReference type="Pfam" id="PF13485"/>
    </source>
</evidence>
<keyword evidence="2" id="KW-0812">Transmembrane</keyword>
<dbReference type="InterPro" id="IPR011990">
    <property type="entry name" value="TPR-like_helical_dom_sf"/>
</dbReference>
<dbReference type="InterPro" id="IPR019734">
    <property type="entry name" value="TPR_rpt"/>
</dbReference>
<proteinExistence type="predicted"/>
<dbReference type="SUPFAM" id="SSF48452">
    <property type="entry name" value="TPR-like"/>
    <property type="match status" value="1"/>
</dbReference>
<protein>
    <submittedName>
        <fullName evidence="4">TPR_REGION domain-containing protein</fullName>
    </submittedName>
</protein>